<reference evidence="1" key="2">
    <citation type="submission" date="2022-01" db="EMBL/GenBank/DDBJ databases">
        <authorList>
            <person name="Hirooka S."/>
            <person name="Miyagishima S.Y."/>
        </authorList>
    </citation>
    <scope>NUCLEOTIDE SEQUENCE</scope>
    <source>
        <strain evidence="1">NBRC 102759</strain>
    </source>
</reference>
<dbReference type="SUPFAM" id="SSF54928">
    <property type="entry name" value="RNA-binding domain, RBD"/>
    <property type="match status" value="1"/>
</dbReference>
<dbReference type="Proteomes" id="UP001061958">
    <property type="component" value="Unassembled WGS sequence"/>
</dbReference>
<dbReference type="GO" id="GO:0003676">
    <property type="term" value="F:nucleic acid binding"/>
    <property type="evidence" value="ECO:0007669"/>
    <property type="project" value="InterPro"/>
</dbReference>
<dbReference type="OrthoDB" id="10308801at2759"/>
<gene>
    <name evidence="1" type="ORF">GpartN1_g4517.t1</name>
</gene>
<evidence type="ECO:0008006" key="3">
    <source>
        <dbReference type="Google" id="ProtNLM"/>
    </source>
</evidence>
<evidence type="ECO:0000313" key="2">
    <source>
        <dbReference type="Proteomes" id="UP001061958"/>
    </source>
</evidence>
<protein>
    <recommendedName>
        <fullName evidence="3">RRM domain-containing protein</fullName>
    </recommendedName>
</protein>
<keyword evidence="2" id="KW-1185">Reference proteome</keyword>
<dbReference type="EMBL" id="BQMJ01000036">
    <property type="protein sequence ID" value="GJQ12726.1"/>
    <property type="molecule type" value="Genomic_DNA"/>
</dbReference>
<evidence type="ECO:0000313" key="1">
    <source>
        <dbReference type="EMBL" id="GJQ12726.1"/>
    </source>
</evidence>
<comment type="caution">
    <text evidence="1">The sequence shown here is derived from an EMBL/GenBank/DDBJ whole genome shotgun (WGS) entry which is preliminary data.</text>
</comment>
<organism evidence="1 2">
    <name type="scientific">Galdieria partita</name>
    <dbReference type="NCBI Taxonomy" id="83374"/>
    <lineage>
        <taxon>Eukaryota</taxon>
        <taxon>Rhodophyta</taxon>
        <taxon>Bangiophyceae</taxon>
        <taxon>Galdieriales</taxon>
        <taxon>Galdieriaceae</taxon>
        <taxon>Galdieria</taxon>
    </lineage>
</organism>
<proteinExistence type="predicted"/>
<name>A0A9C7PY51_9RHOD</name>
<dbReference type="AlphaFoldDB" id="A0A9C7PY51"/>
<sequence length="265" mass="30245">MALWACVASTFRLQSFQVYTLKECSPLQGKLSVVGFHALQNSLKQRYPICFQSCRLTSSTDKDTGNVKTTPVLKNSLFRQNFIPKQQQPLNIKAQLRVLRIDRVPLSANHSDIQLLCSLVEPHKPKWLCRLMLDRVIPYATWCVVFDTEEATLEAEKVISTQSIAGSALHCFRISTAAVEKAVASTAFSMEERPRVVILSNLPHPLSEYHILQLFRDYQVERLIPSRVPSMVYLVFASFDEACRACREKQNEYLGWKKIRLTPVV</sequence>
<reference evidence="1" key="1">
    <citation type="journal article" date="2022" name="Proc. Natl. Acad. Sci. U.S.A.">
        <title>Life cycle and functional genomics of the unicellular red alga Galdieria for elucidating algal and plant evolution and industrial use.</title>
        <authorList>
            <person name="Hirooka S."/>
            <person name="Itabashi T."/>
            <person name="Ichinose T.M."/>
            <person name="Onuma R."/>
            <person name="Fujiwara T."/>
            <person name="Yamashita S."/>
            <person name="Jong L.W."/>
            <person name="Tomita R."/>
            <person name="Iwane A.H."/>
            <person name="Miyagishima S.Y."/>
        </authorList>
    </citation>
    <scope>NUCLEOTIDE SEQUENCE</scope>
    <source>
        <strain evidence="1">NBRC 102759</strain>
    </source>
</reference>
<dbReference type="InterPro" id="IPR035979">
    <property type="entry name" value="RBD_domain_sf"/>
</dbReference>
<accession>A0A9C7PY51</accession>